<reference evidence="2 3" key="1">
    <citation type="submission" date="2017-08" db="EMBL/GenBank/DDBJ databases">
        <title>Complete genome sequence of Gluconacetobacter saccharivorans CV1 isolated from Fermented Vinegar.</title>
        <authorList>
            <person name="Kim S.-Y."/>
        </authorList>
    </citation>
    <scope>NUCLEOTIDE SEQUENCE [LARGE SCALE GENOMIC DNA]</scope>
    <source>
        <strain evidence="2 3">CV1</strain>
    </source>
</reference>
<dbReference type="KEGG" id="ksc:CD178_02694"/>
<feature type="region of interest" description="Disordered" evidence="1">
    <location>
        <begin position="1"/>
        <end position="29"/>
    </location>
</feature>
<dbReference type="Proteomes" id="UP000264120">
    <property type="component" value="Chromosome"/>
</dbReference>
<evidence type="ECO:0000256" key="1">
    <source>
        <dbReference type="SAM" id="MobiDB-lite"/>
    </source>
</evidence>
<evidence type="ECO:0000313" key="3">
    <source>
        <dbReference type="Proteomes" id="UP000264120"/>
    </source>
</evidence>
<protein>
    <submittedName>
        <fullName evidence="2">Uncharacterized protein</fullName>
    </submittedName>
</protein>
<name>A0A347WEZ8_9PROT</name>
<dbReference type="EMBL" id="CP023036">
    <property type="protein sequence ID" value="AXY23441.1"/>
    <property type="molecule type" value="Genomic_DNA"/>
</dbReference>
<sequence length="233" mass="25696">MGTESHACGAKPCPDMSGVTKPAPPHPRSMAAATLFQPVRRAARQSLHPCGWLLIRTSFYPKERTRPRPGAAPCRPQGRSCVFGRVMGWTALLFRKAATATFRHVRLRAGAQHLSLPPDRLVSRHPLLTRKSGHACIPSCPAMRRTAAAILPPAQPVFRCLRDRSCPFSFPPAQIPWDLRGSAGSGMTASCSTHRFHSLPQPACMPVMRRGGRCYGLPARHDDRHSQQRPRHV</sequence>
<proteinExistence type="predicted"/>
<dbReference type="AlphaFoldDB" id="A0A347WEZ8"/>
<organism evidence="2 3">
    <name type="scientific">Komagataeibacter saccharivorans</name>
    <dbReference type="NCBI Taxonomy" id="265959"/>
    <lineage>
        <taxon>Bacteria</taxon>
        <taxon>Pseudomonadati</taxon>
        <taxon>Pseudomonadota</taxon>
        <taxon>Alphaproteobacteria</taxon>
        <taxon>Acetobacterales</taxon>
        <taxon>Acetobacteraceae</taxon>
        <taxon>Komagataeibacter</taxon>
    </lineage>
</organism>
<accession>A0A347WEZ8</accession>
<keyword evidence="3" id="KW-1185">Reference proteome</keyword>
<evidence type="ECO:0000313" key="2">
    <source>
        <dbReference type="EMBL" id="AXY23441.1"/>
    </source>
</evidence>
<gene>
    <name evidence="2" type="ORF">CD178_02694</name>
</gene>